<keyword evidence="1" id="KW-0805">Transcription regulation</keyword>
<dbReference type="Proteomes" id="UP000287296">
    <property type="component" value="Unassembled WGS sequence"/>
</dbReference>
<dbReference type="OrthoDB" id="9815017at2"/>
<protein>
    <submittedName>
        <fullName evidence="5">GntR family transcriptional regulator</fullName>
    </submittedName>
</protein>
<gene>
    <name evidence="5" type="ORF">D5F11_015925</name>
</gene>
<dbReference type="SUPFAM" id="SSF64288">
    <property type="entry name" value="Chorismate lyase-like"/>
    <property type="match status" value="1"/>
</dbReference>
<sequence>MHMNIDYNHPIPLHIQLKDLIEQQIAEGVYSEQIPSERQFMEKFNVSRSTVREAISLLVREGILEKRHGKGTFVSLKPIQDWLGHLSSTTEVILGMGMKPGAKLITHYKTTPDPYIQGLTGFREAYFIKRVRFADDIPIGVERHYYPVEIGQKLVKYDLDNATLYDLVQNELGIQFAEADQSISCGPLLEEDREYLGIPSGACVMTVRRVIKNEAGRIIELETAFYRSDMYTFKVNLSRKFG</sequence>
<dbReference type="PROSITE" id="PS50949">
    <property type="entry name" value="HTH_GNTR"/>
    <property type="match status" value="1"/>
</dbReference>
<evidence type="ECO:0000256" key="3">
    <source>
        <dbReference type="ARBA" id="ARBA00023163"/>
    </source>
</evidence>
<dbReference type="SMART" id="SM00866">
    <property type="entry name" value="UTRA"/>
    <property type="match status" value="1"/>
</dbReference>
<dbReference type="GO" id="GO:0003700">
    <property type="term" value="F:DNA-binding transcription factor activity"/>
    <property type="evidence" value="ECO:0007669"/>
    <property type="project" value="InterPro"/>
</dbReference>
<evidence type="ECO:0000313" key="6">
    <source>
        <dbReference type="Proteomes" id="UP000287296"/>
    </source>
</evidence>
<dbReference type="GO" id="GO:0045892">
    <property type="term" value="P:negative regulation of DNA-templated transcription"/>
    <property type="evidence" value="ECO:0007669"/>
    <property type="project" value="TreeGrafter"/>
</dbReference>
<evidence type="ECO:0000256" key="1">
    <source>
        <dbReference type="ARBA" id="ARBA00023015"/>
    </source>
</evidence>
<dbReference type="EMBL" id="QYTW02000017">
    <property type="protein sequence ID" value="RST58727.1"/>
    <property type="molecule type" value="Genomic_DNA"/>
</dbReference>
<dbReference type="AlphaFoldDB" id="A0A429X5P3"/>
<organism evidence="5 6">
    <name type="scientific">Siminovitchia terrae</name>
    <name type="common">Bacillus terrae</name>
    <dbReference type="NCBI Taxonomy" id="1914933"/>
    <lineage>
        <taxon>Bacteria</taxon>
        <taxon>Bacillati</taxon>
        <taxon>Bacillota</taxon>
        <taxon>Bacilli</taxon>
        <taxon>Bacillales</taxon>
        <taxon>Bacillaceae</taxon>
        <taxon>Siminovitchia</taxon>
    </lineage>
</organism>
<dbReference type="InterPro" id="IPR036388">
    <property type="entry name" value="WH-like_DNA-bd_sf"/>
</dbReference>
<evidence type="ECO:0000259" key="4">
    <source>
        <dbReference type="PROSITE" id="PS50949"/>
    </source>
</evidence>
<evidence type="ECO:0000256" key="2">
    <source>
        <dbReference type="ARBA" id="ARBA00023125"/>
    </source>
</evidence>
<dbReference type="InterPro" id="IPR050679">
    <property type="entry name" value="Bact_HTH_transcr_reg"/>
</dbReference>
<dbReference type="CDD" id="cd07377">
    <property type="entry name" value="WHTH_GntR"/>
    <property type="match status" value="1"/>
</dbReference>
<dbReference type="InterPro" id="IPR028978">
    <property type="entry name" value="Chorismate_lyase_/UTRA_dom_sf"/>
</dbReference>
<dbReference type="Pfam" id="PF00392">
    <property type="entry name" value="GntR"/>
    <property type="match status" value="1"/>
</dbReference>
<dbReference type="SUPFAM" id="SSF46785">
    <property type="entry name" value="Winged helix' DNA-binding domain"/>
    <property type="match status" value="1"/>
</dbReference>
<dbReference type="GO" id="GO:0003677">
    <property type="term" value="F:DNA binding"/>
    <property type="evidence" value="ECO:0007669"/>
    <property type="project" value="UniProtKB-KW"/>
</dbReference>
<dbReference type="Pfam" id="PF07702">
    <property type="entry name" value="UTRA"/>
    <property type="match status" value="1"/>
</dbReference>
<dbReference type="InterPro" id="IPR036390">
    <property type="entry name" value="WH_DNA-bd_sf"/>
</dbReference>
<keyword evidence="2" id="KW-0238">DNA-binding</keyword>
<dbReference type="Gene3D" id="3.40.1410.10">
    <property type="entry name" value="Chorismate lyase-like"/>
    <property type="match status" value="1"/>
</dbReference>
<dbReference type="InterPro" id="IPR000524">
    <property type="entry name" value="Tscrpt_reg_HTH_GntR"/>
</dbReference>
<accession>A0A429X5P3</accession>
<dbReference type="SMART" id="SM00345">
    <property type="entry name" value="HTH_GNTR"/>
    <property type="match status" value="1"/>
</dbReference>
<proteinExistence type="predicted"/>
<dbReference type="PANTHER" id="PTHR44846:SF1">
    <property type="entry name" value="MANNOSYL-D-GLYCERATE TRANSPORT_METABOLISM SYSTEM REPRESSOR MNGR-RELATED"/>
    <property type="match status" value="1"/>
</dbReference>
<feature type="domain" description="HTH gntR-type" evidence="4">
    <location>
        <begin position="11"/>
        <end position="77"/>
    </location>
</feature>
<name>A0A429X5P3_SIMTE</name>
<dbReference type="PRINTS" id="PR00035">
    <property type="entry name" value="HTHGNTR"/>
</dbReference>
<evidence type="ECO:0000313" key="5">
    <source>
        <dbReference type="EMBL" id="RST58727.1"/>
    </source>
</evidence>
<reference evidence="5 6" key="1">
    <citation type="submission" date="2018-12" db="EMBL/GenBank/DDBJ databases">
        <authorList>
            <person name="Sun L."/>
            <person name="Chen Z."/>
        </authorList>
    </citation>
    <scope>NUCLEOTIDE SEQUENCE [LARGE SCALE GENOMIC DNA]</scope>
    <source>
        <strain evidence="5 6">LMG 29736</strain>
    </source>
</reference>
<comment type="caution">
    <text evidence="5">The sequence shown here is derived from an EMBL/GenBank/DDBJ whole genome shotgun (WGS) entry which is preliminary data.</text>
</comment>
<dbReference type="Gene3D" id="1.10.10.10">
    <property type="entry name" value="Winged helix-like DNA-binding domain superfamily/Winged helix DNA-binding domain"/>
    <property type="match status" value="1"/>
</dbReference>
<dbReference type="PANTHER" id="PTHR44846">
    <property type="entry name" value="MANNOSYL-D-GLYCERATE TRANSPORT/METABOLISM SYSTEM REPRESSOR MNGR-RELATED"/>
    <property type="match status" value="1"/>
</dbReference>
<dbReference type="InterPro" id="IPR011663">
    <property type="entry name" value="UTRA"/>
</dbReference>
<keyword evidence="3" id="KW-0804">Transcription</keyword>